<proteinExistence type="predicted"/>
<feature type="region of interest" description="Disordered" evidence="1">
    <location>
        <begin position="1"/>
        <end position="35"/>
    </location>
</feature>
<keyword evidence="3" id="KW-1185">Reference proteome</keyword>
<accession>A0A811QU85</accession>
<dbReference type="Proteomes" id="UP000604825">
    <property type="component" value="Unassembled WGS sequence"/>
</dbReference>
<evidence type="ECO:0000256" key="1">
    <source>
        <dbReference type="SAM" id="MobiDB-lite"/>
    </source>
</evidence>
<reference evidence="2" key="1">
    <citation type="submission" date="2020-10" db="EMBL/GenBank/DDBJ databases">
        <authorList>
            <person name="Han B."/>
            <person name="Lu T."/>
            <person name="Zhao Q."/>
            <person name="Huang X."/>
            <person name="Zhao Y."/>
        </authorList>
    </citation>
    <scope>NUCLEOTIDE SEQUENCE</scope>
</reference>
<gene>
    <name evidence="2" type="ORF">NCGR_LOCUS43173</name>
</gene>
<evidence type="ECO:0000313" key="3">
    <source>
        <dbReference type="Proteomes" id="UP000604825"/>
    </source>
</evidence>
<name>A0A811QU85_9POAL</name>
<comment type="caution">
    <text evidence="2">The sequence shown here is derived from an EMBL/GenBank/DDBJ whole genome shotgun (WGS) entry which is preliminary data.</text>
</comment>
<protein>
    <submittedName>
        <fullName evidence="2">Uncharacterized protein</fullName>
    </submittedName>
</protein>
<sequence length="216" mass="23754">MAESGLAASISCPPSTSQGRRANAPRLDQAESRGSSTVIDIGKVLDALLIHQSDYSMLESAIAKPRSGVAAVQTRSMDPSKICLPTTTELRQRGRSSLMFLKADMKRMDLNGSGKLKANNKATGNQLSRQPVISIGGWPSVKGGRRPAMGLAHMRRGTREMWEQGHGLASVQEEVEAWASIRSKFSLRVVRLELALERDLAHKCVEKYYFLFLSKR</sequence>
<evidence type="ECO:0000313" key="2">
    <source>
        <dbReference type="EMBL" id="CAD6259736.1"/>
    </source>
</evidence>
<dbReference type="EMBL" id="CAJGYO010000011">
    <property type="protein sequence ID" value="CAD6259736.1"/>
    <property type="molecule type" value="Genomic_DNA"/>
</dbReference>
<dbReference type="AlphaFoldDB" id="A0A811QU85"/>
<organism evidence="2 3">
    <name type="scientific">Miscanthus lutarioriparius</name>
    <dbReference type="NCBI Taxonomy" id="422564"/>
    <lineage>
        <taxon>Eukaryota</taxon>
        <taxon>Viridiplantae</taxon>
        <taxon>Streptophyta</taxon>
        <taxon>Embryophyta</taxon>
        <taxon>Tracheophyta</taxon>
        <taxon>Spermatophyta</taxon>
        <taxon>Magnoliopsida</taxon>
        <taxon>Liliopsida</taxon>
        <taxon>Poales</taxon>
        <taxon>Poaceae</taxon>
        <taxon>PACMAD clade</taxon>
        <taxon>Panicoideae</taxon>
        <taxon>Andropogonodae</taxon>
        <taxon>Andropogoneae</taxon>
        <taxon>Saccharinae</taxon>
        <taxon>Miscanthus</taxon>
    </lineage>
</organism>